<dbReference type="PANTHER" id="PTHR45641:SF19">
    <property type="entry name" value="NEPHROCYSTIN-3"/>
    <property type="match status" value="1"/>
</dbReference>
<dbReference type="Gene3D" id="1.25.40.10">
    <property type="entry name" value="Tetratricopeptide repeat domain"/>
    <property type="match status" value="3"/>
</dbReference>
<dbReference type="SMART" id="SM00028">
    <property type="entry name" value="TPR"/>
    <property type="match status" value="8"/>
</dbReference>
<dbReference type="InterPro" id="IPR019734">
    <property type="entry name" value="TPR_rpt"/>
</dbReference>
<dbReference type="KEGG" id="rdi:CMV14_04405"/>
<evidence type="ECO:0000259" key="4">
    <source>
        <dbReference type="Pfam" id="PF12770"/>
    </source>
</evidence>
<dbReference type="Proteomes" id="UP000218934">
    <property type="component" value="Unassembled WGS sequence"/>
</dbReference>
<dbReference type="OrthoDB" id="9787760at2"/>
<feature type="compositionally biased region" description="Low complexity" evidence="3">
    <location>
        <begin position="1"/>
        <end position="10"/>
    </location>
</feature>
<evidence type="ECO:0000313" key="5">
    <source>
        <dbReference type="EMBL" id="PCE42860.1"/>
    </source>
</evidence>
<keyword evidence="1" id="KW-0677">Repeat</keyword>
<protein>
    <recommendedName>
        <fullName evidence="4">CHAT domain-containing protein</fullName>
    </recommendedName>
</protein>
<evidence type="ECO:0000256" key="3">
    <source>
        <dbReference type="SAM" id="MobiDB-lite"/>
    </source>
</evidence>
<name>A0A2A4FXE5_9SPHN</name>
<comment type="caution">
    <text evidence="5">The sequence shown here is derived from an EMBL/GenBank/DDBJ whole genome shotgun (WGS) entry which is preliminary data.</text>
</comment>
<keyword evidence="6" id="KW-1185">Reference proteome</keyword>
<dbReference type="PANTHER" id="PTHR45641">
    <property type="entry name" value="TETRATRICOPEPTIDE REPEAT PROTEIN (AFU_ORTHOLOGUE AFUA_6G03870)"/>
    <property type="match status" value="1"/>
</dbReference>
<dbReference type="Pfam" id="PF12770">
    <property type="entry name" value="CHAT"/>
    <property type="match status" value="1"/>
</dbReference>
<evidence type="ECO:0000256" key="2">
    <source>
        <dbReference type="ARBA" id="ARBA00022803"/>
    </source>
</evidence>
<feature type="domain" description="CHAT" evidence="4">
    <location>
        <begin position="724"/>
        <end position="1060"/>
    </location>
</feature>
<sequence length="1063" mass="111808">MRKARGYGPLPSGGGRPPSNIVIPDLIRDPASSAFSSLSRTLDARRNSGIPDQVRDDGWKVARTSLLVALTLIATPLAAQPVPDRLPQLERQIATATAARRWDQAITLGREALAIEQARFGPDHPEVGGTLSLIAGWLVEQGRPAEATPLYARALAIFEKAAPGGKRAEQAASNLAANLQALGRYAEAEKLYRAALDRAVAKGAQSRAAALAYNNLAYALGRQGRFTEARDLYGKALAIALAWDPEDLDLALIESNVAANLDALGRPIEAEPLYRQALAVRISELGPDDPAVATSYNNLGFNLDGQGRHADAAPAYERALKIRSAIDPQGLATATSINNAAHNLNRQGRHAEAAPLYARALDIWRRVYGPGHPVTAIGLSNVAVNLERQGRAAEAQPLFEQALAIRLKALRRGHPDIATARLRLGHVLAAQGRFADALSLYRQGVAARRAAFGRDHPALAEALTDQAGVYLALGRTREALAAAREAAEIVRRRRLGRIGDARDGDAQQQASGQDPLAGAFAMLIRAAWARAEQAPHETEGLRAQAFLAAQDLSVSAAARSMARTAARTAAGEGPLGDLVRRQQSLSDRAAELDARLLRQLVDGDSAQIAATRAQFVTVGRDLADADRALRSAFPDYARFIGAQSLPQAEARGRLDAGAGLLLVAAAGDDLYSFALGPGGAAWARLDKGALTAPATIRALRCQVDPKACGDRAAQGWPAFDRTRAHILYRDLVAPVEAALGSAKALFVVTGGALAELPLALLPTAAPQGSDADPQALQNTPWLADRYAITVLPAVSVLRAVKAGPAEAADVQFVGYGAPRFLGPAGRERKLDEFLRIPQPVDRAGQGLTDPSALRELSPLPGTEVELKAMAALLSSRTDRLHLGDAATEGSVRRDPAVGTARIIAFATHGILPGEIGGLREPGLAFTPPQTSSPEDDGLLAASEVAGMRLSADWVILSACNTATADGTPGADSLSSLGRAFLYAGAGSLLASRWRVADDATAALTVETLAARKAGLPRAEALQRAMAVVRTGRRADGSPIEGWSPAWAHPAAWAPFTVIGSDDG</sequence>
<proteinExistence type="predicted"/>
<feature type="region of interest" description="Disordered" evidence="3">
    <location>
        <begin position="1"/>
        <end position="20"/>
    </location>
</feature>
<organism evidence="5 6">
    <name type="scientific">Rhizorhabdus dicambivorans</name>
    <dbReference type="NCBI Taxonomy" id="1850238"/>
    <lineage>
        <taxon>Bacteria</taxon>
        <taxon>Pseudomonadati</taxon>
        <taxon>Pseudomonadota</taxon>
        <taxon>Alphaproteobacteria</taxon>
        <taxon>Sphingomonadales</taxon>
        <taxon>Sphingomonadaceae</taxon>
        <taxon>Rhizorhabdus</taxon>
    </lineage>
</organism>
<evidence type="ECO:0000256" key="1">
    <source>
        <dbReference type="ARBA" id="ARBA00022737"/>
    </source>
</evidence>
<dbReference type="AlphaFoldDB" id="A0A2A4FXE5"/>
<accession>A0A2A4FXE5</accession>
<dbReference type="Pfam" id="PF13424">
    <property type="entry name" value="TPR_12"/>
    <property type="match status" value="5"/>
</dbReference>
<dbReference type="InterPro" id="IPR011990">
    <property type="entry name" value="TPR-like_helical_dom_sf"/>
</dbReference>
<dbReference type="SUPFAM" id="SSF48452">
    <property type="entry name" value="TPR-like"/>
    <property type="match status" value="4"/>
</dbReference>
<gene>
    <name evidence="5" type="ORF">COO09_08540</name>
</gene>
<evidence type="ECO:0000313" key="6">
    <source>
        <dbReference type="Proteomes" id="UP000218934"/>
    </source>
</evidence>
<dbReference type="EMBL" id="NWUF01000006">
    <property type="protein sequence ID" value="PCE42860.1"/>
    <property type="molecule type" value="Genomic_DNA"/>
</dbReference>
<keyword evidence="2" id="KW-0802">TPR repeat</keyword>
<dbReference type="InterPro" id="IPR024983">
    <property type="entry name" value="CHAT_dom"/>
</dbReference>
<reference evidence="5 6" key="1">
    <citation type="submission" date="2017-09" db="EMBL/GenBank/DDBJ databases">
        <title>The Catabolism of 3,6-Dichlorosalicylic acid is Initiated by the Cytochrome P450 Monooxygenase DsmABC in Rhizorhabdus dicambivorans Ndbn-20.</title>
        <authorList>
            <person name="Na L."/>
        </authorList>
    </citation>
    <scope>NUCLEOTIDE SEQUENCE [LARGE SCALE GENOMIC DNA]</scope>
    <source>
        <strain evidence="5 6">Ndbn-20m</strain>
    </source>
</reference>